<dbReference type="PANTHER" id="PTHR20941">
    <property type="entry name" value="FOLATE SYNTHESIS PROTEINS"/>
    <property type="match status" value="1"/>
</dbReference>
<keyword evidence="8 12" id="KW-0479">Metal-binding</keyword>
<dbReference type="Pfam" id="PF00809">
    <property type="entry name" value="Pterin_bind"/>
    <property type="match status" value="1"/>
</dbReference>
<dbReference type="GO" id="GO:0004156">
    <property type="term" value="F:dihydropteroate synthase activity"/>
    <property type="evidence" value="ECO:0007669"/>
    <property type="project" value="UniProtKB-EC"/>
</dbReference>
<comment type="function">
    <text evidence="12">Catalyzes the condensation of para-aminobenzoate (pABA) with 6-hydroxymethyl-7,8-dihydropterin diphosphate (DHPt-PP) to form 7,8-dihydropteroate (H2Pte), the immediate precursor of folate derivatives.</text>
</comment>
<dbReference type="GO" id="GO:0046656">
    <property type="term" value="P:folic acid biosynthetic process"/>
    <property type="evidence" value="ECO:0007669"/>
    <property type="project" value="UniProtKB-KW"/>
</dbReference>
<reference evidence="14 15" key="1">
    <citation type="journal article" date="2015" name="Genome Announc.">
        <title>Genome Sequence of 'Candidatus Thioglobus singularis' Strain PS1, a Mixotroph from the SUP05 Clade of Marine Gammaproteobacteria.</title>
        <authorList>
            <person name="Marshall K.T."/>
            <person name="Morris R.M."/>
        </authorList>
    </citation>
    <scope>NUCLEOTIDE SEQUENCE [LARGE SCALE GENOMIC DNA]</scope>
    <source>
        <strain evidence="14 15">PS1</strain>
    </source>
</reference>
<protein>
    <recommendedName>
        <fullName evidence="6 12">Dihydropteroate synthase</fullName>
        <shortName evidence="12">DHPS</shortName>
        <ecNumber evidence="5 12">2.5.1.15</ecNumber>
    </recommendedName>
    <alternativeName>
        <fullName evidence="11 12">Dihydropteroate pyrophosphorylase</fullName>
    </alternativeName>
</protein>
<dbReference type="OrthoDB" id="9811744at2"/>
<accession>A0A0M4L367</accession>
<evidence type="ECO:0000256" key="5">
    <source>
        <dbReference type="ARBA" id="ARBA00012458"/>
    </source>
</evidence>
<evidence type="ECO:0000313" key="14">
    <source>
        <dbReference type="EMBL" id="ALE01333.1"/>
    </source>
</evidence>
<keyword evidence="10 12" id="KW-0289">Folate biosynthesis</keyword>
<dbReference type="NCBIfam" id="TIGR01496">
    <property type="entry name" value="DHPS"/>
    <property type="match status" value="1"/>
</dbReference>
<dbReference type="InterPro" id="IPR045031">
    <property type="entry name" value="DHP_synth-like"/>
</dbReference>
<sequence>MIVSEPIIMGVLNVTPDSFSDGGKFFDANSAIDQASSMVQEGAGIIDIGGESTRPGAKAVSVQDELNRVIPVIEALKGKINVPISIDTSKPEVMERAVGAGASIINDVNALRADGALDMAAKLKTDICLMHMQGSPRTMQNNPTYEDVVRDIKVFFKERINACKLAGIELSSISLDPGFGFGKNLGHNIALLKNLSEFHEFGVSILAGLSRKSMIGTLLGDKDVDSRMIGSVTAALIAVENGADIIRVHDVAETSDALRVWQQIKNFRG</sequence>
<dbReference type="GO" id="GO:0005829">
    <property type="term" value="C:cytosol"/>
    <property type="evidence" value="ECO:0007669"/>
    <property type="project" value="TreeGrafter"/>
</dbReference>
<evidence type="ECO:0000256" key="2">
    <source>
        <dbReference type="ARBA" id="ARBA00001946"/>
    </source>
</evidence>
<dbReference type="Proteomes" id="UP000068905">
    <property type="component" value="Chromosome"/>
</dbReference>
<dbReference type="GO" id="GO:0046872">
    <property type="term" value="F:metal ion binding"/>
    <property type="evidence" value="ECO:0007669"/>
    <property type="project" value="UniProtKB-KW"/>
</dbReference>
<keyword evidence="9 12" id="KW-0460">Magnesium</keyword>
<feature type="domain" description="Pterin-binding" evidence="13">
    <location>
        <begin position="6"/>
        <end position="259"/>
    </location>
</feature>
<evidence type="ECO:0000259" key="13">
    <source>
        <dbReference type="PROSITE" id="PS50972"/>
    </source>
</evidence>
<dbReference type="PATRIC" id="fig|1125411.7.peg.231"/>
<keyword evidence="7 12" id="KW-0808">Transferase</keyword>
<dbReference type="PROSITE" id="PS50972">
    <property type="entry name" value="PTERIN_BINDING"/>
    <property type="match status" value="1"/>
</dbReference>
<comment type="pathway">
    <text evidence="3 12">Cofactor biosynthesis; tetrahydrofolate biosynthesis; 7,8-dihydrofolate from 2-amino-4-hydroxy-6-hydroxymethyl-7,8-dihydropteridine diphosphate and 4-aminobenzoate: step 1/2.</text>
</comment>
<dbReference type="InterPro" id="IPR006390">
    <property type="entry name" value="DHP_synth_dom"/>
</dbReference>
<dbReference type="EC" id="2.5.1.15" evidence="5 12"/>
<dbReference type="STRING" id="1125411.W908_01170"/>
<comment type="catalytic activity">
    <reaction evidence="1">
        <text>(7,8-dihydropterin-6-yl)methyl diphosphate + 4-aminobenzoate = 7,8-dihydropteroate + diphosphate</text>
        <dbReference type="Rhea" id="RHEA:19949"/>
        <dbReference type="ChEBI" id="CHEBI:17836"/>
        <dbReference type="ChEBI" id="CHEBI:17839"/>
        <dbReference type="ChEBI" id="CHEBI:33019"/>
        <dbReference type="ChEBI" id="CHEBI:72950"/>
        <dbReference type="EC" id="2.5.1.15"/>
    </reaction>
</comment>
<organism evidence="14 15">
    <name type="scientific">Candidatus Pseudothioglobus singularis PS1</name>
    <dbReference type="NCBI Taxonomy" id="1125411"/>
    <lineage>
        <taxon>Bacteria</taxon>
        <taxon>Pseudomonadati</taxon>
        <taxon>Pseudomonadota</taxon>
        <taxon>Gammaproteobacteria</taxon>
        <taxon>Candidatus Pseudothioglobaceae</taxon>
        <taxon>Candidatus Pseudothioglobus</taxon>
    </lineage>
</organism>
<dbReference type="InterPro" id="IPR011005">
    <property type="entry name" value="Dihydropteroate_synth-like_sf"/>
</dbReference>
<evidence type="ECO:0000256" key="6">
    <source>
        <dbReference type="ARBA" id="ARBA00016919"/>
    </source>
</evidence>
<dbReference type="InterPro" id="IPR000489">
    <property type="entry name" value="Pterin-binding_dom"/>
</dbReference>
<comment type="similarity">
    <text evidence="4 12">Belongs to the DHPS family.</text>
</comment>
<dbReference type="PROSITE" id="PS00792">
    <property type="entry name" value="DHPS_1"/>
    <property type="match status" value="1"/>
</dbReference>
<evidence type="ECO:0000256" key="9">
    <source>
        <dbReference type="ARBA" id="ARBA00022842"/>
    </source>
</evidence>
<proteinExistence type="inferred from homology"/>
<evidence type="ECO:0000313" key="15">
    <source>
        <dbReference type="Proteomes" id="UP000068905"/>
    </source>
</evidence>
<dbReference type="Gene3D" id="3.20.20.20">
    <property type="entry name" value="Dihydropteroate synthase-like"/>
    <property type="match status" value="1"/>
</dbReference>
<dbReference type="PANTHER" id="PTHR20941:SF1">
    <property type="entry name" value="FOLIC ACID SYNTHESIS PROTEIN FOL1"/>
    <property type="match status" value="1"/>
</dbReference>
<evidence type="ECO:0000256" key="8">
    <source>
        <dbReference type="ARBA" id="ARBA00022723"/>
    </source>
</evidence>
<dbReference type="EMBL" id="CP006911">
    <property type="protein sequence ID" value="ALE01333.1"/>
    <property type="molecule type" value="Genomic_DNA"/>
</dbReference>
<evidence type="ECO:0000256" key="11">
    <source>
        <dbReference type="ARBA" id="ARBA00030193"/>
    </source>
</evidence>
<evidence type="ECO:0000256" key="7">
    <source>
        <dbReference type="ARBA" id="ARBA00022679"/>
    </source>
</evidence>
<dbReference type="SUPFAM" id="SSF51717">
    <property type="entry name" value="Dihydropteroate synthetase-like"/>
    <property type="match status" value="1"/>
</dbReference>
<evidence type="ECO:0000256" key="10">
    <source>
        <dbReference type="ARBA" id="ARBA00022909"/>
    </source>
</evidence>
<dbReference type="KEGG" id="tsn:W908_01170"/>
<evidence type="ECO:0000256" key="3">
    <source>
        <dbReference type="ARBA" id="ARBA00004763"/>
    </source>
</evidence>
<evidence type="ECO:0000256" key="4">
    <source>
        <dbReference type="ARBA" id="ARBA00009503"/>
    </source>
</evidence>
<name>A0A0M4L367_9GAMM</name>
<evidence type="ECO:0000256" key="1">
    <source>
        <dbReference type="ARBA" id="ARBA00000012"/>
    </source>
</evidence>
<dbReference type="GO" id="GO:0046654">
    <property type="term" value="P:tetrahydrofolate biosynthetic process"/>
    <property type="evidence" value="ECO:0007669"/>
    <property type="project" value="UniProtKB-UniPathway"/>
</dbReference>
<dbReference type="CDD" id="cd00739">
    <property type="entry name" value="DHPS"/>
    <property type="match status" value="1"/>
</dbReference>
<dbReference type="AlphaFoldDB" id="A0A0M4L367"/>
<gene>
    <name evidence="14" type="primary">folP</name>
    <name evidence="14" type="ORF">W908_01170</name>
</gene>
<dbReference type="UniPathway" id="UPA00077">
    <property type="reaction ID" value="UER00156"/>
</dbReference>
<dbReference type="FunFam" id="3.20.20.20:FF:000006">
    <property type="entry name" value="Dihydropteroate synthase"/>
    <property type="match status" value="1"/>
</dbReference>
<keyword evidence="15" id="KW-1185">Reference proteome</keyword>
<evidence type="ECO:0000256" key="12">
    <source>
        <dbReference type="RuleBase" id="RU361205"/>
    </source>
</evidence>
<dbReference type="RefSeq" id="WP_053819617.1">
    <property type="nucleotide sequence ID" value="NZ_CP006911.1"/>
</dbReference>
<dbReference type="PROSITE" id="PS00793">
    <property type="entry name" value="DHPS_2"/>
    <property type="match status" value="1"/>
</dbReference>
<comment type="cofactor">
    <cofactor evidence="2 12">
        <name>Mg(2+)</name>
        <dbReference type="ChEBI" id="CHEBI:18420"/>
    </cofactor>
</comment>